<name>A0A0A1SSA9_9HYPO</name>
<comment type="caution">
    <text evidence="7">Lacks conserved residue(s) required for the propagation of feature annotation.</text>
</comment>
<feature type="transmembrane region" description="Helical" evidence="7">
    <location>
        <begin position="98"/>
        <end position="119"/>
    </location>
</feature>
<evidence type="ECO:0000256" key="4">
    <source>
        <dbReference type="ARBA" id="ARBA00022824"/>
    </source>
</evidence>
<dbReference type="PANTHER" id="PTHR11009">
    <property type="entry name" value="DER1-LIKE PROTEIN, DERLIN"/>
    <property type="match status" value="1"/>
</dbReference>
<keyword evidence="5 7" id="KW-1133">Transmembrane helix</keyword>
<dbReference type="Proteomes" id="UP000039046">
    <property type="component" value="Unassembled WGS sequence"/>
</dbReference>
<keyword evidence="10" id="KW-1185">Reference proteome</keyword>
<feature type="transmembrane region" description="Helical" evidence="7">
    <location>
        <begin position="54"/>
        <end position="78"/>
    </location>
</feature>
<dbReference type="EMBL" id="CDHN01000001">
    <property type="protein sequence ID" value="CEJ80991.1"/>
    <property type="molecule type" value="Genomic_DNA"/>
</dbReference>
<comment type="function">
    <text evidence="7">May be involved in the degradation of misfolded endoplasmic reticulum (ER) luminal proteins.</text>
</comment>
<feature type="region of interest" description="Disordered" evidence="8">
    <location>
        <begin position="227"/>
        <end position="266"/>
    </location>
</feature>
<keyword evidence="3 7" id="KW-0812">Transmembrane</keyword>
<evidence type="ECO:0000256" key="6">
    <source>
        <dbReference type="ARBA" id="ARBA00023136"/>
    </source>
</evidence>
<sequence length="266" mass="30297">MVQLSVDGYWRIPPITRFAVTWTVVVSLGAWIGFIDLGYFVYYTPYVFSFPPQIWRLVTGFLWASKGLPLIFDTYFLYVWLRALETGHPRLPRRADVIWYLMFVGATILALDYFLALAFEYRYIKPLTVALCYTVTQQQQGMKGHFVIFEVPAPLMPYGMIAMNLFYNDMNGLFFDLYGLLAGHLYEFLTKVWPRAGGGFNPIPTPPIIESIVQWFDGNGRMNNRSWGTMFSPRADSDSSATTSGANVGPLPDSWRTRGAGRRLGS</sequence>
<reference evidence="9 10" key="1">
    <citation type="journal article" date="2015" name="Genome Announc.">
        <title>Draft Genome Sequence and Gene Annotation of the Entomopathogenic Fungus Verticillium hemipterigenum.</title>
        <authorList>
            <person name="Horn F."/>
            <person name="Habel A."/>
            <person name="Scharf D.H."/>
            <person name="Dworschak J."/>
            <person name="Brakhage A.A."/>
            <person name="Guthke R."/>
            <person name="Hertweck C."/>
            <person name="Linde J."/>
        </authorList>
    </citation>
    <scope>NUCLEOTIDE SEQUENCE [LARGE SCALE GENOMIC DNA]</scope>
</reference>
<dbReference type="InterPro" id="IPR007599">
    <property type="entry name" value="DER1"/>
</dbReference>
<evidence type="ECO:0000256" key="8">
    <source>
        <dbReference type="SAM" id="MobiDB-lite"/>
    </source>
</evidence>
<feature type="transmembrane region" description="Helical" evidence="7">
    <location>
        <begin position="20"/>
        <end position="42"/>
    </location>
</feature>
<dbReference type="STRING" id="1531966.A0A0A1SSA9"/>
<dbReference type="GO" id="GO:0006950">
    <property type="term" value="P:response to stress"/>
    <property type="evidence" value="ECO:0007669"/>
    <property type="project" value="UniProtKB-ARBA"/>
</dbReference>
<dbReference type="OrthoDB" id="5426678at2759"/>
<dbReference type="GO" id="GO:0005789">
    <property type="term" value="C:endoplasmic reticulum membrane"/>
    <property type="evidence" value="ECO:0007669"/>
    <property type="project" value="UniProtKB-SubCell"/>
</dbReference>
<dbReference type="AlphaFoldDB" id="A0A0A1SSA9"/>
<dbReference type="Pfam" id="PF04511">
    <property type="entry name" value="DER1"/>
    <property type="match status" value="1"/>
</dbReference>
<evidence type="ECO:0000256" key="2">
    <source>
        <dbReference type="ARBA" id="ARBA00008917"/>
    </source>
</evidence>
<dbReference type="SUPFAM" id="SSF144091">
    <property type="entry name" value="Rhomboid-like"/>
    <property type="match status" value="1"/>
</dbReference>
<dbReference type="InterPro" id="IPR035952">
    <property type="entry name" value="Rhomboid-like_sf"/>
</dbReference>
<evidence type="ECO:0000313" key="9">
    <source>
        <dbReference type="EMBL" id="CEJ80991.1"/>
    </source>
</evidence>
<gene>
    <name evidence="9" type="ORF">VHEMI01147</name>
</gene>
<organism evidence="9 10">
    <name type="scientific">[Torrubiella] hemipterigena</name>
    <dbReference type="NCBI Taxonomy" id="1531966"/>
    <lineage>
        <taxon>Eukaryota</taxon>
        <taxon>Fungi</taxon>
        <taxon>Dikarya</taxon>
        <taxon>Ascomycota</taxon>
        <taxon>Pezizomycotina</taxon>
        <taxon>Sordariomycetes</taxon>
        <taxon>Hypocreomycetidae</taxon>
        <taxon>Hypocreales</taxon>
        <taxon>Clavicipitaceae</taxon>
        <taxon>Clavicipitaceae incertae sedis</taxon>
        <taxon>'Torrubiella' clade</taxon>
    </lineage>
</organism>
<evidence type="ECO:0000313" key="10">
    <source>
        <dbReference type="Proteomes" id="UP000039046"/>
    </source>
</evidence>
<evidence type="ECO:0000256" key="7">
    <source>
        <dbReference type="RuleBase" id="RU363059"/>
    </source>
</evidence>
<keyword evidence="6 7" id="KW-0472">Membrane</keyword>
<proteinExistence type="inferred from homology"/>
<comment type="subcellular location">
    <subcellularLocation>
        <location evidence="1 7">Endoplasmic reticulum membrane</location>
        <topology evidence="1 7">Multi-pass membrane protein</topology>
    </subcellularLocation>
</comment>
<evidence type="ECO:0000256" key="1">
    <source>
        <dbReference type="ARBA" id="ARBA00004477"/>
    </source>
</evidence>
<evidence type="ECO:0000256" key="5">
    <source>
        <dbReference type="ARBA" id="ARBA00022989"/>
    </source>
</evidence>
<keyword evidence="4 7" id="KW-0256">Endoplasmic reticulum</keyword>
<dbReference type="HOGENOM" id="CLU_051898_7_0_1"/>
<protein>
    <recommendedName>
        <fullName evidence="7">Derlin</fullName>
    </recommendedName>
</protein>
<accession>A0A0A1SSA9</accession>
<comment type="similarity">
    <text evidence="2 7">Belongs to the derlin family.</text>
</comment>
<evidence type="ECO:0000256" key="3">
    <source>
        <dbReference type="ARBA" id="ARBA00022692"/>
    </source>
</evidence>